<dbReference type="InterPro" id="IPR016186">
    <property type="entry name" value="C-type_lectin-like/link_sf"/>
</dbReference>
<dbReference type="GeneID" id="110991086"/>
<dbReference type="Proteomes" id="UP000694845">
    <property type="component" value="Unplaced"/>
</dbReference>
<dbReference type="KEGG" id="aplc:110991086"/>
<dbReference type="SUPFAM" id="SSF56436">
    <property type="entry name" value="C-type lectin-like"/>
    <property type="match status" value="1"/>
</dbReference>
<feature type="chain" id="PRO_5034504626" evidence="1">
    <location>
        <begin position="20"/>
        <end position="154"/>
    </location>
</feature>
<name>A0A8B8A7C3_ACAPL</name>
<protein>
    <submittedName>
        <fullName evidence="4">Alpha-N-acetylgalactosamine-specific lectin-like</fullName>
    </submittedName>
</protein>
<feature type="signal peptide" evidence="1">
    <location>
        <begin position="1"/>
        <end position="19"/>
    </location>
</feature>
<dbReference type="OrthoDB" id="7357196at2759"/>
<evidence type="ECO:0000313" key="3">
    <source>
        <dbReference type="Proteomes" id="UP000694845"/>
    </source>
</evidence>
<organism evidence="3 4">
    <name type="scientific">Acanthaster planci</name>
    <name type="common">Crown-of-thorns starfish</name>
    <dbReference type="NCBI Taxonomy" id="133434"/>
    <lineage>
        <taxon>Eukaryota</taxon>
        <taxon>Metazoa</taxon>
        <taxon>Echinodermata</taxon>
        <taxon>Eleutherozoa</taxon>
        <taxon>Asterozoa</taxon>
        <taxon>Asteroidea</taxon>
        <taxon>Valvatacea</taxon>
        <taxon>Valvatida</taxon>
        <taxon>Acanthasteridae</taxon>
        <taxon>Acanthaster</taxon>
    </lineage>
</organism>
<sequence>MNALASSLVLTAVVSTVFASCGPFLCPPGYTKWQTNCYKLFDEVKNWAAAEQRCVADGAHLASVHSAAENNFVNQMALQGTAGGQETWIGLNDLQTENSFVWTDGSPIDYTNWELDEPNDFYPGEDCSHLNHVASNGEWNDFYCDQEFRFICKK</sequence>
<dbReference type="InterPro" id="IPR050111">
    <property type="entry name" value="C-type_lectin/snaclec_domain"/>
</dbReference>
<proteinExistence type="predicted"/>
<dbReference type="OMA" id="CGEMANG"/>
<keyword evidence="3" id="KW-1185">Reference proteome</keyword>
<dbReference type="Pfam" id="PF00059">
    <property type="entry name" value="Lectin_C"/>
    <property type="match status" value="1"/>
</dbReference>
<evidence type="ECO:0000256" key="1">
    <source>
        <dbReference type="SAM" id="SignalP"/>
    </source>
</evidence>
<dbReference type="FunFam" id="3.10.100.10:FF:000087">
    <property type="entry name" value="Snaclec rhodocetin subunit delta"/>
    <property type="match status" value="1"/>
</dbReference>
<dbReference type="PROSITE" id="PS50041">
    <property type="entry name" value="C_TYPE_LECTIN_2"/>
    <property type="match status" value="1"/>
</dbReference>
<dbReference type="InterPro" id="IPR001304">
    <property type="entry name" value="C-type_lectin-like"/>
</dbReference>
<gene>
    <name evidence="4" type="primary">LOC110991086</name>
</gene>
<dbReference type="InterPro" id="IPR016187">
    <property type="entry name" value="CTDL_fold"/>
</dbReference>
<dbReference type="RefSeq" id="XP_022111926.1">
    <property type="nucleotide sequence ID" value="XM_022256234.1"/>
</dbReference>
<keyword evidence="1" id="KW-0732">Signal</keyword>
<dbReference type="PRINTS" id="PR01504">
    <property type="entry name" value="PNCREATITSAP"/>
</dbReference>
<dbReference type="AlphaFoldDB" id="A0A8B8A7C3"/>
<evidence type="ECO:0000259" key="2">
    <source>
        <dbReference type="PROSITE" id="PS50041"/>
    </source>
</evidence>
<dbReference type="Gene3D" id="3.10.100.10">
    <property type="entry name" value="Mannose-Binding Protein A, subunit A"/>
    <property type="match status" value="1"/>
</dbReference>
<evidence type="ECO:0000313" key="4">
    <source>
        <dbReference type="RefSeq" id="XP_022111926.1"/>
    </source>
</evidence>
<accession>A0A8B8A7C3</accession>
<reference evidence="4" key="1">
    <citation type="submission" date="2025-08" db="UniProtKB">
        <authorList>
            <consortium name="RefSeq"/>
        </authorList>
    </citation>
    <scope>IDENTIFICATION</scope>
</reference>
<dbReference type="PANTHER" id="PTHR22803">
    <property type="entry name" value="MANNOSE, PHOSPHOLIPASE, LECTIN RECEPTOR RELATED"/>
    <property type="match status" value="1"/>
</dbReference>
<dbReference type="SMART" id="SM00034">
    <property type="entry name" value="CLECT"/>
    <property type="match status" value="1"/>
</dbReference>
<feature type="domain" description="C-type lectin" evidence="2">
    <location>
        <begin position="33"/>
        <end position="153"/>
    </location>
</feature>